<keyword evidence="1" id="KW-0812">Transmembrane</keyword>
<feature type="transmembrane region" description="Helical" evidence="1">
    <location>
        <begin position="377"/>
        <end position="395"/>
    </location>
</feature>
<dbReference type="EMBL" id="SMJW01000142">
    <property type="protein sequence ID" value="TDC12161.1"/>
    <property type="molecule type" value="Genomic_DNA"/>
</dbReference>
<evidence type="ECO:0008006" key="4">
    <source>
        <dbReference type="Google" id="ProtNLM"/>
    </source>
</evidence>
<protein>
    <recommendedName>
        <fullName evidence="4">PqqD family protein</fullName>
    </recommendedName>
</protein>
<keyword evidence="1" id="KW-0472">Membrane</keyword>
<organism evidence="2 3">
    <name type="scientific">Actinomadura bangladeshensis</name>
    <dbReference type="NCBI Taxonomy" id="453573"/>
    <lineage>
        <taxon>Bacteria</taxon>
        <taxon>Bacillati</taxon>
        <taxon>Actinomycetota</taxon>
        <taxon>Actinomycetes</taxon>
        <taxon>Streptosporangiales</taxon>
        <taxon>Thermomonosporaceae</taxon>
        <taxon>Actinomadura</taxon>
    </lineage>
</organism>
<feature type="transmembrane region" description="Helical" evidence="1">
    <location>
        <begin position="326"/>
        <end position="357"/>
    </location>
</feature>
<gene>
    <name evidence="2" type="ORF">E1284_24955</name>
</gene>
<evidence type="ECO:0000313" key="2">
    <source>
        <dbReference type="EMBL" id="TDC12161.1"/>
    </source>
</evidence>
<feature type="transmembrane region" description="Helical" evidence="1">
    <location>
        <begin position="150"/>
        <end position="168"/>
    </location>
</feature>
<evidence type="ECO:0000256" key="1">
    <source>
        <dbReference type="SAM" id="Phobius"/>
    </source>
</evidence>
<keyword evidence="3" id="KW-1185">Reference proteome</keyword>
<dbReference type="Proteomes" id="UP000295431">
    <property type="component" value="Unassembled WGS sequence"/>
</dbReference>
<keyword evidence="1" id="KW-1133">Transmembrane helix</keyword>
<sequence>MTTVEFHPLVVRPDDDDPEAVVVGRLRIGEFVELPAVYGDGIVLMRGGLTVGAAEERIAAEHDVEVDLAELVEALSDLGFVRSIDGEPLPDPAEDAPRSHFARLTERNTSWLFGLPAKLAWAAAVGAALVTLVLRPALLPDYSDFFWGDYVGLTVLVNTVMMSMSISVHELMHLMAARSLGAPGRIGFGTRLHNLVVQTDVTGVWGVPRRSRYRVYLAGLAWDVLLMSALVLLVAYAGLPGPVDAVLQALVVTVLMAIPFQLQVYMRTDLYFVLRELLRTRNLFDDGLAYARYLLARSVAAVLRRAGAAEDPTAGQPRRERLATRVYSFFLVFGAGITLTSFALFGVPIAVTAFLRAVEGVADGFTGGSVLRAMDSALLILIEGAIQVLFAVTFVRTHRHWFRRRRGRDAPAEAAPAG</sequence>
<dbReference type="OrthoDB" id="4515621at2"/>
<feature type="transmembrane region" description="Helical" evidence="1">
    <location>
        <begin position="119"/>
        <end position="138"/>
    </location>
</feature>
<reference evidence="2 3" key="1">
    <citation type="submission" date="2019-03" db="EMBL/GenBank/DDBJ databases">
        <title>Draft genome sequences of novel Actinobacteria.</title>
        <authorList>
            <person name="Sahin N."/>
            <person name="Ay H."/>
            <person name="Saygin H."/>
        </authorList>
    </citation>
    <scope>NUCLEOTIDE SEQUENCE [LARGE SCALE GENOMIC DNA]</scope>
    <source>
        <strain evidence="2 3">DSM 45347</strain>
    </source>
</reference>
<name>A0A4R4NRA9_9ACTN</name>
<dbReference type="AlphaFoldDB" id="A0A4R4NRA9"/>
<dbReference type="RefSeq" id="WP_131942564.1">
    <property type="nucleotide sequence ID" value="NZ_BAAAMX010000042.1"/>
</dbReference>
<feature type="transmembrane region" description="Helical" evidence="1">
    <location>
        <begin position="245"/>
        <end position="265"/>
    </location>
</feature>
<proteinExistence type="predicted"/>
<evidence type="ECO:0000313" key="3">
    <source>
        <dbReference type="Proteomes" id="UP000295431"/>
    </source>
</evidence>
<accession>A0A4R4NRA9</accession>
<feature type="transmembrane region" description="Helical" evidence="1">
    <location>
        <begin position="215"/>
        <end position="239"/>
    </location>
</feature>
<comment type="caution">
    <text evidence="2">The sequence shown here is derived from an EMBL/GenBank/DDBJ whole genome shotgun (WGS) entry which is preliminary data.</text>
</comment>